<feature type="signal peptide" evidence="2">
    <location>
        <begin position="1"/>
        <end position="17"/>
    </location>
</feature>
<reference evidence="4" key="1">
    <citation type="submission" date="2021-02" db="EMBL/GenBank/DDBJ databases">
        <authorList>
            <person name="Nowell W R."/>
        </authorList>
    </citation>
    <scope>NUCLEOTIDE SEQUENCE</scope>
</reference>
<gene>
    <name evidence="4" type="ORF">JXQ802_LOCUS22859</name>
    <name evidence="3" type="ORF">PYM288_LOCUS15321</name>
</gene>
<name>A0A814UDQ1_9BILA</name>
<dbReference type="EMBL" id="CAJNOH010000364">
    <property type="protein sequence ID" value="CAF1015132.1"/>
    <property type="molecule type" value="Genomic_DNA"/>
</dbReference>
<comment type="caution">
    <text evidence="4">The sequence shown here is derived from an EMBL/GenBank/DDBJ whole genome shotgun (WGS) entry which is preliminary data.</text>
</comment>
<protein>
    <submittedName>
        <fullName evidence="4">Uncharacterized protein</fullName>
    </submittedName>
</protein>
<accession>A0A814UDQ1</accession>
<evidence type="ECO:0000313" key="3">
    <source>
        <dbReference type="EMBL" id="CAF1015132.1"/>
    </source>
</evidence>
<dbReference type="Proteomes" id="UP000663854">
    <property type="component" value="Unassembled WGS sequence"/>
</dbReference>
<feature type="compositionally biased region" description="Basic and acidic residues" evidence="1">
    <location>
        <begin position="109"/>
        <end position="133"/>
    </location>
</feature>
<keyword evidence="5" id="KW-1185">Reference proteome</keyword>
<dbReference type="AlphaFoldDB" id="A0A814UDQ1"/>
<evidence type="ECO:0000256" key="2">
    <source>
        <dbReference type="SAM" id="SignalP"/>
    </source>
</evidence>
<keyword evidence="2" id="KW-0732">Signal</keyword>
<feature type="region of interest" description="Disordered" evidence="1">
    <location>
        <begin position="105"/>
        <end position="140"/>
    </location>
</feature>
<organism evidence="4 5">
    <name type="scientific">Rotaria sordida</name>
    <dbReference type="NCBI Taxonomy" id="392033"/>
    <lineage>
        <taxon>Eukaryota</taxon>
        <taxon>Metazoa</taxon>
        <taxon>Spiralia</taxon>
        <taxon>Gnathifera</taxon>
        <taxon>Rotifera</taxon>
        <taxon>Eurotatoria</taxon>
        <taxon>Bdelloidea</taxon>
        <taxon>Philodinida</taxon>
        <taxon>Philodinidae</taxon>
        <taxon>Rotaria</taxon>
    </lineage>
</organism>
<dbReference type="Proteomes" id="UP000663870">
    <property type="component" value="Unassembled WGS sequence"/>
</dbReference>
<dbReference type="EMBL" id="CAJNOL010000704">
    <property type="protein sequence ID" value="CAF1172173.1"/>
    <property type="molecule type" value="Genomic_DNA"/>
</dbReference>
<proteinExistence type="predicted"/>
<evidence type="ECO:0000313" key="4">
    <source>
        <dbReference type="EMBL" id="CAF1172173.1"/>
    </source>
</evidence>
<sequence>MMISVVLGIMLASRLSGQHFIIAIERHTPNDGQTANPEKANKISSRFKRFFGLTSKSQQPVMSVKGFKIGMCTFKYAHFQSDPEKMITSNESLTTVPPDACVVEYESENEQKKREQRQKDRDRIKQTREELKNKYNSQTS</sequence>
<evidence type="ECO:0000313" key="5">
    <source>
        <dbReference type="Proteomes" id="UP000663870"/>
    </source>
</evidence>
<feature type="chain" id="PRO_5036226093" evidence="2">
    <location>
        <begin position="18"/>
        <end position="140"/>
    </location>
</feature>
<evidence type="ECO:0000256" key="1">
    <source>
        <dbReference type="SAM" id="MobiDB-lite"/>
    </source>
</evidence>